<feature type="region of interest" description="Disordered" evidence="1">
    <location>
        <begin position="1"/>
        <end position="26"/>
    </location>
</feature>
<reference evidence="3" key="1">
    <citation type="submission" date="2022-11" db="UniProtKB">
        <authorList>
            <consortium name="WormBaseParasite"/>
        </authorList>
    </citation>
    <scope>IDENTIFICATION</scope>
</reference>
<keyword evidence="2" id="KW-1185">Reference proteome</keyword>
<sequence length="161" mass="18367">MSGHKRGSPPQISRRATTSARISHREELEVPMVATAKKSRSVSVVDVLLERADDSTRVEKTRRKKSVVKHNVKSLRSMIYGLSISAEREEAEYAKLQRRLRGFNSTNSSHLVAQFVIVKPRLPTNDVASSDHTRHILHNFLRTVHCHFSRSSVQKFRLVTK</sequence>
<organism evidence="2 3">
    <name type="scientific">Parascaris univalens</name>
    <name type="common">Nematode worm</name>
    <dbReference type="NCBI Taxonomy" id="6257"/>
    <lineage>
        <taxon>Eukaryota</taxon>
        <taxon>Metazoa</taxon>
        <taxon>Ecdysozoa</taxon>
        <taxon>Nematoda</taxon>
        <taxon>Chromadorea</taxon>
        <taxon>Rhabditida</taxon>
        <taxon>Spirurina</taxon>
        <taxon>Ascaridomorpha</taxon>
        <taxon>Ascaridoidea</taxon>
        <taxon>Ascarididae</taxon>
        <taxon>Parascaris</taxon>
    </lineage>
</organism>
<dbReference type="Proteomes" id="UP000887569">
    <property type="component" value="Unplaced"/>
</dbReference>
<proteinExistence type="predicted"/>
<feature type="compositionally biased region" description="Polar residues" evidence="1">
    <location>
        <begin position="10"/>
        <end position="21"/>
    </location>
</feature>
<evidence type="ECO:0000313" key="2">
    <source>
        <dbReference type="Proteomes" id="UP000887569"/>
    </source>
</evidence>
<accession>A0A915BVZ5</accession>
<evidence type="ECO:0000313" key="3">
    <source>
        <dbReference type="WBParaSite" id="PgR064_g042_t02"/>
    </source>
</evidence>
<evidence type="ECO:0000256" key="1">
    <source>
        <dbReference type="SAM" id="MobiDB-lite"/>
    </source>
</evidence>
<dbReference type="AlphaFoldDB" id="A0A915BVZ5"/>
<name>A0A915BVZ5_PARUN</name>
<protein>
    <submittedName>
        <fullName evidence="3">Uncharacterized protein</fullName>
    </submittedName>
</protein>
<dbReference type="WBParaSite" id="PgR064_g042_t02">
    <property type="protein sequence ID" value="PgR064_g042_t02"/>
    <property type="gene ID" value="PgR064_g042"/>
</dbReference>